<evidence type="ECO:0000313" key="1">
    <source>
        <dbReference type="EMBL" id="TDK28637.1"/>
    </source>
</evidence>
<dbReference type="OrthoDB" id="5987796at2"/>
<gene>
    <name evidence="1" type="ORF">E2F46_01785</name>
</gene>
<proteinExistence type="predicted"/>
<reference evidence="1 2" key="1">
    <citation type="submission" date="2019-03" db="EMBL/GenBank/DDBJ databases">
        <title>Luteimonas zhaokaii sp.nov., isolated from the rectal contents of Plateau pika in Yushu, Qinghai Province, China.</title>
        <authorList>
            <person name="Zhang G."/>
        </authorList>
    </citation>
    <scope>NUCLEOTIDE SEQUENCE [LARGE SCALE GENOMIC DNA]</scope>
    <source>
        <strain evidence="1 2">B9</strain>
    </source>
</reference>
<sequence length="136" mass="14218">MHVSVTPSSINDKHKEKEMNKWMLVPALVVALAACKKDDTSAPADANASADNAVADTAEVAAAPVNSGLPQACEDYLSRAKACFAKANPQMAAAFQDGIDQSKAQWDAMTDRAGLEAACKMANDQFAQTASALACE</sequence>
<evidence type="ECO:0008006" key="3">
    <source>
        <dbReference type="Google" id="ProtNLM"/>
    </source>
</evidence>
<dbReference type="AlphaFoldDB" id="A0A4R5U4I0"/>
<comment type="caution">
    <text evidence="1">The sequence shown here is derived from an EMBL/GenBank/DDBJ whole genome shotgun (WGS) entry which is preliminary data.</text>
</comment>
<dbReference type="Proteomes" id="UP000294796">
    <property type="component" value="Unassembled WGS sequence"/>
</dbReference>
<organism evidence="1 2">
    <name type="scientific">Luteimonas aestuarii</name>
    <dbReference type="NCBI Taxonomy" id="453837"/>
    <lineage>
        <taxon>Bacteria</taxon>
        <taxon>Pseudomonadati</taxon>
        <taxon>Pseudomonadota</taxon>
        <taxon>Gammaproteobacteria</taxon>
        <taxon>Lysobacterales</taxon>
        <taxon>Lysobacteraceae</taxon>
        <taxon>Luteimonas</taxon>
    </lineage>
</organism>
<protein>
    <recommendedName>
        <fullName evidence="3">Glutaconyl-CoA decarboxylase subunit gamma</fullName>
    </recommendedName>
</protein>
<accession>A0A4R5U4I0</accession>
<evidence type="ECO:0000313" key="2">
    <source>
        <dbReference type="Proteomes" id="UP000294796"/>
    </source>
</evidence>
<keyword evidence="2" id="KW-1185">Reference proteome</keyword>
<dbReference type="RefSeq" id="WP_133320457.1">
    <property type="nucleotide sequence ID" value="NZ_SMTF01000001.1"/>
</dbReference>
<dbReference type="EMBL" id="SMTF01000001">
    <property type="protein sequence ID" value="TDK28637.1"/>
    <property type="molecule type" value="Genomic_DNA"/>
</dbReference>
<name>A0A4R5U4I0_9GAMM</name>